<dbReference type="Proteomes" id="UP001056255">
    <property type="component" value="Chromosome I"/>
</dbReference>
<feature type="signal peptide" evidence="2">
    <location>
        <begin position="1"/>
        <end position="33"/>
    </location>
</feature>
<keyword evidence="1" id="KW-0812">Transmembrane</keyword>
<evidence type="ECO:0000256" key="2">
    <source>
        <dbReference type="SAM" id="SignalP"/>
    </source>
</evidence>
<proteinExistence type="predicted"/>
<gene>
    <name evidence="3" type="ORF">K6Q96_12730</name>
</gene>
<keyword evidence="1" id="KW-1133">Transmembrane helix</keyword>
<dbReference type="InterPro" id="IPR025738">
    <property type="entry name" value="BatD"/>
</dbReference>
<dbReference type="EMBL" id="CP082275">
    <property type="protein sequence ID" value="USH01737.1"/>
    <property type="molecule type" value="Genomic_DNA"/>
</dbReference>
<evidence type="ECO:0000256" key="1">
    <source>
        <dbReference type="SAM" id="Phobius"/>
    </source>
</evidence>
<dbReference type="PANTHER" id="PTHR40940:SF1">
    <property type="entry name" value="PROTEIN BATD"/>
    <property type="match status" value="1"/>
</dbReference>
<keyword evidence="4" id="KW-1185">Reference proteome</keyword>
<feature type="transmembrane region" description="Helical" evidence="1">
    <location>
        <begin position="427"/>
        <end position="447"/>
    </location>
</feature>
<accession>A0ABY4WRD6</accession>
<sequence length="555" mass="60036">MRMTRLTSLAPYRRTGAFLLGLVLLLASGSALAASAEATVSQNVVPVGEAFQLTVSVDDSVDNEALDLSPLDTDFIYGRPSVSSNTSIINGSMTRSTVWRVAVAAKKMGTFTLPSLDIEGMKTEPITIRAVEARDKSAAQDTETVKLTATLDRNAGYVGETFNYRVRLMIGTQLDSPALQAPFGDGLEVKQVGEDVQAEAVVNGRRYVVISRLYQVTPAKAGQLTLEGAVFSASEVKGRRGWGPSLGVPIARQAEYMTLDIKEKPSDYTGLWLPTPSLELTQSWQPDAISEPLGIEVGEAINREITLKIKNIEQSAMPDIAIDYPQSVRVYADKPEYSRDGDYTVMTLKQVIIPREAGTVILPALSINWFNTISGQKQTSEIAGLQLDVKPGSAVTAPLPQTPDVSAPQTVTTAPTTAATVVKDAGIWPWATGIFALLWLGTLVLYVRKRPVLKVKESAAPSRNVAESPLQSVIEAVNANDTVRVAAAMRVWDRSVLPDTLNAQIDEEVSAMMASRYAPSSSVWKNTQLLALLKKAGEEGKAKRLSRPRHLTELL</sequence>
<evidence type="ECO:0000313" key="4">
    <source>
        <dbReference type="Proteomes" id="UP001056255"/>
    </source>
</evidence>
<keyword evidence="2" id="KW-0732">Signal</keyword>
<reference evidence="3" key="1">
    <citation type="submission" date="2021-08" db="EMBL/GenBank/DDBJ databases">
        <authorList>
            <person name="Sakaguchi M."/>
            <person name="Kikuchi T."/>
            <person name="Urbanczyk H."/>
        </authorList>
    </citation>
    <scope>NUCLEOTIDE SEQUENCE</scope>
    <source>
        <strain evidence="3">020920N</strain>
    </source>
</reference>
<dbReference type="PANTHER" id="PTHR40940">
    <property type="entry name" value="PROTEIN BATD-RELATED"/>
    <property type="match status" value="1"/>
</dbReference>
<feature type="chain" id="PRO_5046014714" evidence="2">
    <location>
        <begin position="34"/>
        <end position="555"/>
    </location>
</feature>
<organism evidence="3 4">
    <name type="scientific">Grimontia kaedaensis</name>
    <dbReference type="NCBI Taxonomy" id="2872157"/>
    <lineage>
        <taxon>Bacteria</taxon>
        <taxon>Pseudomonadati</taxon>
        <taxon>Pseudomonadota</taxon>
        <taxon>Gammaproteobacteria</taxon>
        <taxon>Vibrionales</taxon>
        <taxon>Vibrionaceae</taxon>
        <taxon>Grimontia</taxon>
    </lineage>
</organism>
<keyword evidence="1" id="KW-0472">Membrane</keyword>
<evidence type="ECO:0000313" key="3">
    <source>
        <dbReference type="EMBL" id="USH01737.1"/>
    </source>
</evidence>
<name>A0ABY4WRD6_9GAMM</name>
<protein>
    <submittedName>
        <fullName evidence="3">BatD family protein</fullName>
    </submittedName>
</protein>
<dbReference type="Pfam" id="PF13584">
    <property type="entry name" value="BatD"/>
    <property type="match status" value="1"/>
</dbReference>